<dbReference type="PANTHER" id="PTHR37955">
    <property type="entry name" value="TELLURITE RESISTANCE PROTEIN TEHA"/>
    <property type="match status" value="1"/>
</dbReference>
<dbReference type="STRING" id="154981.AKJ29_08785"/>
<feature type="transmembrane region" description="Helical" evidence="5">
    <location>
        <begin position="100"/>
        <end position="119"/>
    </location>
</feature>
<feature type="transmembrane region" description="Helical" evidence="5">
    <location>
        <begin position="297"/>
        <end position="317"/>
    </location>
</feature>
<dbReference type="GO" id="GO:0046583">
    <property type="term" value="F:monoatomic cation efflux transmembrane transporter activity"/>
    <property type="evidence" value="ECO:0007669"/>
    <property type="project" value="TreeGrafter"/>
</dbReference>
<dbReference type="Proteomes" id="UP000050471">
    <property type="component" value="Unassembled WGS sequence"/>
</dbReference>
<name>A0A0P7IU01_9RHOB</name>
<gene>
    <name evidence="6" type="ORF">AKJ29_08785</name>
</gene>
<keyword evidence="7" id="KW-1185">Reference proteome</keyword>
<comment type="caution">
    <text evidence="6">The sequence shown here is derived from an EMBL/GenBank/DDBJ whole genome shotgun (WGS) entry which is preliminary data.</text>
</comment>
<dbReference type="InterPro" id="IPR052951">
    <property type="entry name" value="Tellurite_res_ion_channel"/>
</dbReference>
<evidence type="ECO:0000313" key="7">
    <source>
        <dbReference type="Proteomes" id="UP000050471"/>
    </source>
</evidence>
<dbReference type="InterPro" id="IPR004695">
    <property type="entry name" value="SLAC1/Mae1/Ssu1/TehA"/>
</dbReference>
<feature type="transmembrane region" description="Helical" evidence="5">
    <location>
        <begin position="185"/>
        <end position="205"/>
    </location>
</feature>
<evidence type="ECO:0000256" key="5">
    <source>
        <dbReference type="SAM" id="Phobius"/>
    </source>
</evidence>
<organism evidence="6 7">
    <name type="scientific">Aliiroseovarius crassostreae</name>
    <dbReference type="NCBI Taxonomy" id="154981"/>
    <lineage>
        <taxon>Bacteria</taxon>
        <taxon>Pseudomonadati</taxon>
        <taxon>Pseudomonadota</taxon>
        <taxon>Alphaproteobacteria</taxon>
        <taxon>Rhodobacterales</taxon>
        <taxon>Paracoccaceae</taxon>
        <taxon>Aliiroseovarius</taxon>
    </lineage>
</organism>
<feature type="transmembrane region" description="Helical" evidence="5">
    <location>
        <begin position="62"/>
        <end position="80"/>
    </location>
</feature>
<feature type="transmembrane region" description="Helical" evidence="5">
    <location>
        <begin position="217"/>
        <end position="236"/>
    </location>
</feature>
<dbReference type="InterPro" id="IPR038665">
    <property type="entry name" value="Voltage-dep_anion_channel_sf"/>
</dbReference>
<dbReference type="CDD" id="cd09322">
    <property type="entry name" value="TDT_TehA_like"/>
    <property type="match status" value="1"/>
</dbReference>
<dbReference type="Gene3D" id="1.50.10.150">
    <property type="entry name" value="Voltage-dependent anion channel"/>
    <property type="match status" value="1"/>
</dbReference>
<feature type="transmembrane region" description="Helical" evidence="5">
    <location>
        <begin position="242"/>
        <end position="263"/>
    </location>
</feature>
<dbReference type="Pfam" id="PF03595">
    <property type="entry name" value="SLAC1"/>
    <property type="match status" value="1"/>
</dbReference>
<dbReference type="RefSeq" id="WP_055191919.1">
    <property type="nucleotide sequence ID" value="NZ_FPBS01000009.1"/>
</dbReference>
<evidence type="ECO:0000256" key="4">
    <source>
        <dbReference type="ARBA" id="ARBA00023136"/>
    </source>
</evidence>
<proteinExistence type="predicted"/>
<feature type="transmembrane region" description="Helical" evidence="5">
    <location>
        <begin position="270"/>
        <end position="291"/>
    </location>
</feature>
<sequence>MSDAPQKKAPYFPAPKPIPPKAGLFQRTPPAMFPPLFGLFGLGLAWRRASESFAMPSEIGEMLLGAVTLLFLFSVAAYLIKLTRRPGVFVEDLRVLPGRAGLASMGLAGYLMAAALVIYSPFWALVTLCLSGVWHLAVVLTVLRILIASAPEGRAVTPVWHLTFVGFIVGPIAALPLGLHSYAQAVFWITFVMAVGVYGASALAFAKKTVPAPLRPLLAIHLSPISLLGTVAYLLGDAQLGQALAWGAIVVFVVLVASARWLTADGFSPFWSAFTFPLVAFSTLMQITWLAGGGEVFRLLGGLSLIFATLIVPPIAFRILKLWAKGVLAVKTNAAQA</sequence>
<evidence type="ECO:0000256" key="1">
    <source>
        <dbReference type="ARBA" id="ARBA00004141"/>
    </source>
</evidence>
<dbReference type="PANTHER" id="PTHR37955:SF1">
    <property type="entry name" value="DEP DOMAIN-CONTAINING PROTEIN"/>
    <property type="match status" value="1"/>
</dbReference>
<dbReference type="AlphaFoldDB" id="A0A0P7IU01"/>
<evidence type="ECO:0000256" key="2">
    <source>
        <dbReference type="ARBA" id="ARBA00022692"/>
    </source>
</evidence>
<keyword evidence="2 5" id="KW-0812">Transmembrane</keyword>
<feature type="transmembrane region" description="Helical" evidence="5">
    <location>
        <begin position="159"/>
        <end position="179"/>
    </location>
</feature>
<accession>A0A0P7IU01</accession>
<keyword evidence="4 5" id="KW-0472">Membrane</keyword>
<evidence type="ECO:0000256" key="3">
    <source>
        <dbReference type="ARBA" id="ARBA00022989"/>
    </source>
</evidence>
<reference evidence="6 7" key="1">
    <citation type="submission" date="2015-09" db="EMBL/GenBank/DDBJ databases">
        <title>Draft genome sequence of Aliiroseovarius crassostreae CV919-312TSm, the causative agent of Roseovarius Oyster Disease (formerly Juvenile Oyster Disease).</title>
        <authorList>
            <person name="Kessner L."/>
            <person name="Spinard E."/>
            <person name="Nelson D."/>
        </authorList>
    </citation>
    <scope>NUCLEOTIDE SEQUENCE [LARGE SCALE GENOMIC DNA]</scope>
    <source>
        <strain evidence="6 7">CV919-312</strain>
    </source>
</reference>
<comment type="subcellular location">
    <subcellularLocation>
        <location evidence="1">Membrane</location>
        <topology evidence="1">Multi-pass membrane protein</topology>
    </subcellularLocation>
</comment>
<protein>
    <submittedName>
        <fullName evidence="6">Tellurium resistance protein</fullName>
    </submittedName>
</protein>
<keyword evidence="3 5" id="KW-1133">Transmembrane helix</keyword>
<evidence type="ECO:0000313" key="6">
    <source>
        <dbReference type="EMBL" id="KPN62328.1"/>
    </source>
</evidence>
<dbReference type="GO" id="GO:0005886">
    <property type="term" value="C:plasma membrane"/>
    <property type="evidence" value="ECO:0007669"/>
    <property type="project" value="TreeGrafter"/>
</dbReference>
<dbReference type="OrthoDB" id="7835091at2"/>
<feature type="transmembrane region" description="Helical" evidence="5">
    <location>
        <begin position="125"/>
        <end position="147"/>
    </location>
</feature>
<dbReference type="EMBL" id="LKBA01000019">
    <property type="protein sequence ID" value="KPN62328.1"/>
    <property type="molecule type" value="Genomic_DNA"/>
</dbReference>